<comment type="caution">
    <text evidence="2">The sequence shown here is derived from an EMBL/GenBank/DDBJ whole genome shotgun (WGS) entry which is preliminary data.</text>
</comment>
<dbReference type="AlphaFoldDB" id="A0A1F6FNA2"/>
<reference evidence="2 3" key="1">
    <citation type="journal article" date="2016" name="Nat. Commun.">
        <title>Thousands of microbial genomes shed light on interconnected biogeochemical processes in an aquifer system.</title>
        <authorList>
            <person name="Anantharaman K."/>
            <person name="Brown C.T."/>
            <person name="Hug L.A."/>
            <person name="Sharon I."/>
            <person name="Castelle C.J."/>
            <person name="Probst A.J."/>
            <person name="Thomas B.C."/>
            <person name="Singh A."/>
            <person name="Wilkins M.J."/>
            <person name="Karaoz U."/>
            <person name="Brodie E.L."/>
            <person name="Williams K.H."/>
            <person name="Hubbard S.S."/>
            <person name="Banfield J.F."/>
        </authorList>
    </citation>
    <scope>NUCLEOTIDE SEQUENCE [LARGE SCALE GENOMIC DNA]</scope>
</reference>
<evidence type="ECO:0000256" key="1">
    <source>
        <dbReference type="ARBA" id="ARBA00022801"/>
    </source>
</evidence>
<keyword evidence="1" id="KW-0378">Hydrolase</keyword>
<dbReference type="SUPFAM" id="SSF63817">
    <property type="entry name" value="Sortase"/>
    <property type="match status" value="1"/>
</dbReference>
<dbReference type="GO" id="GO:0016787">
    <property type="term" value="F:hydrolase activity"/>
    <property type="evidence" value="ECO:0007669"/>
    <property type="project" value="UniProtKB-KW"/>
</dbReference>
<evidence type="ECO:0008006" key="4">
    <source>
        <dbReference type="Google" id="ProtNLM"/>
    </source>
</evidence>
<protein>
    <recommendedName>
        <fullName evidence="4">Sortase</fullName>
    </recommendedName>
</protein>
<organism evidence="2 3">
    <name type="scientific">Candidatus Kaiserbacteria bacterium RIFCSPLOWO2_12_FULL_50_28</name>
    <dbReference type="NCBI Taxonomy" id="1798527"/>
    <lineage>
        <taxon>Bacteria</taxon>
        <taxon>Candidatus Kaiseribacteriota</taxon>
    </lineage>
</organism>
<dbReference type="EMBL" id="MFMO01000030">
    <property type="protein sequence ID" value="OGG87337.1"/>
    <property type="molecule type" value="Genomic_DNA"/>
</dbReference>
<gene>
    <name evidence="2" type="ORF">A3H15_01525</name>
</gene>
<dbReference type="InterPro" id="IPR023365">
    <property type="entry name" value="Sortase_dom-sf"/>
</dbReference>
<evidence type="ECO:0000313" key="2">
    <source>
        <dbReference type="EMBL" id="OGG87337.1"/>
    </source>
</evidence>
<sequence length="222" mass="24093">MSTNHLGFEPNISQKPPLRVFFAASIVMFFLTLSAADSVGFVPCSLDGTCGEVSSENVRLSNLPELSVESVEGDSQAVTLPDRIVIPAIGLDLNVQNPSTRDIAALDTVLKNGPVRYVDSAKLGEKGNVLIFAHSSRLPVVRNQMFRAFNRVYELSPGDTITVTGEGKSYVYSVLYVRSGNADDEIIDLSPKQGTRLTLVTCDTLTSKESRWILEAELIGVL</sequence>
<dbReference type="Proteomes" id="UP000177968">
    <property type="component" value="Unassembled WGS sequence"/>
</dbReference>
<name>A0A1F6FNA2_9BACT</name>
<proteinExistence type="predicted"/>
<evidence type="ECO:0000313" key="3">
    <source>
        <dbReference type="Proteomes" id="UP000177968"/>
    </source>
</evidence>
<accession>A0A1F6FNA2</accession>
<dbReference type="Gene3D" id="2.40.260.10">
    <property type="entry name" value="Sortase"/>
    <property type="match status" value="1"/>
</dbReference>
<dbReference type="InterPro" id="IPR005754">
    <property type="entry name" value="Sortase"/>
</dbReference>
<dbReference type="Pfam" id="PF04203">
    <property type="entry name" value="Sortase"/>
    <property type="match status" value="1"/>
</dbReference>